<evidence type="ECO:0000259" key="4">
    <source>
        <dbReference type="PROSITE" id="PS50175"/>
    </source>
</evidence>
<dbReference type="InterPro" id="IPR002110">
    <property type="entry name" value="Ankyrin_rpt"/>
</dbReference>
<feature type="repeat" description="ANK" evidence="3">
    <location>
        <begin position="85"/>
        <end position="117"/>
    </location>
</feature>
<dbReference type="InterPro" id="IPR001995">
    <property type="entry name" value="Peptidase_A2_cat"/>
</dbReference>
<evidence type="ECO:0000256" key="3">
    <source>
        <dbReference type="PROSITE-ProRule" id="PRU00023"/>
    </source>
</evidence>
<name>A0A7S2PW22_9DINO</name>
<keyword evidence="2 3" id="KW-0040">ANK repeat</keyword>
<dbReference type="PANTHER" id="PTHR24166">
    <property type="entry name" value="ROLLING PEBBLES, ISOFORM B"/>
    <property type="match status" value="1"/>
</dbReference>
<protein>
    <recommendedName>
        <fullName evidence="4">Peptidase A2 domain-containing protein</fullName>
    </recommendedName>
</protein>
<dbReference type="Pfam" id="PF12796">
    <property type="entry name" value="Ank_2"/>
    <property type="match status" value="1"/>
</dbReference>
<organism evidence="5">
    <name type="scientific">Zooxanthella nutricula</name>
    <dbReference type="NCBI Taxonomy" id="1333877"/>
    <lineage>
        <taxon>Eukaryota</taxon>
        <taxon>Sar</taxon>
        <taxon>Alveolata</taxon>
        <taxon>Dinophyceae</taxon>
        <taxon>Peridiniales</taxon>
        <taxon>Peridiniales incertae sedis</taxon>
        <taxon>Zooxanthella</taxon>
    </lineage>
</organism>
<reference evidence="5" key="1">
    <citation type="submission" date="2021-01" db="EMBL/GenBank/DDBJ databases">
        <authorList>
            <person name="Corre E."/>
            <person name="Pelletier E."/>
            <person name="Niang G."/>
            <person name="Scheremetjew M."/>
            <person name="Finn R."/>
            <person name="Kale V."/>
            <person name="Holt S."/>
            <person name="Cochrane G."/>
            <person name="Meng A."/>
            <person name="Brown T."/>
            <person name="Cohen L."/>
        </authorList>
    </citation>
    <scope>NUCLEOTIDE SEQUENCE</scope>
    <source>
        <strain evidence="5">RCC3387</strain>
    </source>
</reference>
<accession>A0A7S2PW22</accession>
<dbReference type="InterPro" id="IPR050889">
    <property type="entry name" value="Dendritic_Spine_Reg/Scaffold"/>
</dbReference>
<dbReference type="SUPFAM" id="SSF48403">
    <property type="entry name" value="Ankyrin repeat"/>
    <property type="match status" value="1"/>
</dbReference>
<evidence type="ECO:0000256" key="1">
    <source>
        <dbReference type="ARBA" id="ARBA00022737"/>
    </source>
</evidence>
<dbReference type="SMART" id="SM00248">
    <property type="entry name" value="ANK"/>
    <property type="match status" value="4"/>
</dbReference>
<feature type="repeat" description="ANK" evidence="3">
    <location>
        <begin position="118"/>
        <end position="150"/>
    </location>
</feature>
<sequence length="224" mass="24552">MPPVDEAKEEEARLWQAVEFRGAVDRADDAKVQELMEAGANPIYKMSDGSSWTVLMLAANSGSELLVEKLSRGGKMPKVDDKDPHGYQAIMLAALQGHAQIVAKLIEKGADKDAINEDGETPLMMAAAHGHKEVVSFLLDSGADPNLLDKNDMSAIKKAARWGHLDCIRELLPKVEDNPRQLKHCMIFGKFYGHEDIVAEMKRILEPVDDGVEGEEDAGPPPEN</sequence>
<dbReference type="EMBL" id="HBGW01070090">
    <property type="protein sequence ID" value="CAD9619887.1"/>
    <property type="molecule type" value="Transcribed_RNA"/>
</dbReference>
<keyword evidence="1" id="KW-0677">Repeat</keyword>
<gene>
    <name evidence="5" type="ORF">BRAN1462_LOCUS44706</name>
</gene>
<dbReference type="PANTHER" id="PTHR24166:SF48">
    <property type="entry name" value="PROTEIN VAPYRIN"/>
    <property type="match status" value="1"/>
</dbReference>
<feature type="domain" description="Peptidase A2" evidence="4">
    <location>
        <begin position="135"/>
        <end position="162"/>
    </location>
</feature>
<dbReference type="GO" id="GO:0006508">
    <property type="term" value="P:proteolysis"/>
    <property type="evidence" value="ECO:0007669"/>
    <property type="project" value="InterPro"/>
</dbReference>
<proteinExistence type="predicted"/>
<dbReference type="PROSITE" id="PS00141">
    <property type="entry name" value="ASP_PROTEASE"/>
    <property type="match status" value="1"/>
</dbReference>
<dbReference type="PROSITE" id="PS50088">
    <property type="entry name" value="ANK_REPEAT"/>
    <property type="match status" value="2"/>
</dbReference>
<dbReference type="PROSITE" id="PS50297">
    <property type="entry name" value="ANK_REP_REGION"/>
    <property type="match status" value="2"/>
</dbReference>
<dbReference type="PROSITE" id="PS50175">
    <property type="entry name" value="ASP_PROT_RETROV"/>
    <property type="match status" value="1"/>
</dbReference>
<dbReference type="GO" id="GO:0004190">
    <property type="term" value="F:aspartic-type endopeptidase activity"/>
    <property type="evidence" value="ECO:0007669"/>
    <property type="project" value="InterPro"/>
</dbReference>
<evidence type="ECO:0000313" key="5">
    <source>
        <dbReference type="EMBL" id="CAD9619887.1"/>
    </source>
</evidence>
<evidence type="ECO:0000256" key="2">
    <source>
        <dbReference type="ARBA" id="ARBA00023043"/>
    </source>
</evidence>
<dbReference type="AlphaFoldDB" id="A0A7S2PW22"/>
<dbReference type="Gene3D" id="1.25.40.20">
    <property type="entry name" value="Ankyrin repeat-containing domain"/>
    <property type="match status" value="1"/>
</dbReference>
<dbReference type="InterPro" id="IPR036770">
    <property type="entry name" value="Ankyrin_rpt-contain_sf"/>
</dbReference>
<dbReference type="InterPro" id="IPR001969">
    <property type="entry name" value="Aspartic_peptidase_AS"/>
</dbReference>